<evidence type="ECO:0008006" key="5">
    <source>
        <dbReference type="Google" id="ProtNLM"/>
    </source>
</evidence>
<feature type="compositionally biased region" description="Acidic residues" evidence="1">
    <location>
        <begin position="115"/>
        <end position="127"/>
    </location>
</feature>
<dbReference type="EMBL" id="LR865432">
    <property type="protein sequence ID" value="CAD2109052.1"/>
    <property type="molecule type" value="Genomic_DNA"/>
</dbReference>
<proteinExistence type="predicted"/>
<evidence type="ECO:0000256" key="1">
    <source>
        <dbReference type="SAM" id="MobiDB-lite"/>
    </source>
</evidence>
<dbReference type="VEuPathDB" id="PlasmoDB:PVPCR_1104390"/>
<feature type="signal peptide" evidence="2">
    <location>
        <begin position="1"/>
        <end position="22"/>
    </location>
</feature>
<accession>A0A6V7T870</accession>
<dbReference type="VEuPathDB" id="PlasmoDB:PVSEL_1104430"/>
<reference evidence="3 4" key="1">
    <citation type="submission" date="2020-08" db="EMBL/GenBank/DDBJ databases">
        <authorList>
            <person name="Ramaprasad A."/>
        </authorList>
    </citation>
    <scope>NUCLEOTIDE SEQUENCE [LARGE SCALE GENOMIC DNA]</scope>
</reference>
<dbReference type="Proteomes" id="UP000515697">
    <property type="component" value="Chromosome PVSEL_11"/>
</dbReference>
<dbReference type="VEuPathDB" id="PlasmoDB:PVBDA_1104410"/>
<feature type="compositionally biased region" description="Polar residues" evidence="1">
    <location>
        <begin position="88"/>
        <end position="100"/>
    </location>
</feature>
<gene>
    <name evidence="3" type="ORF">PVSEL_1104430</name>
</gene>
<keyword evidence="2" id="KW-0732">Signal</keyword>
<evidence type="ECO:0000313" key="3">
    <source>
        <dbReference type="EMBL" id="CAD2109052.1"/>
    </source>
</evidence>
<feature type="chain" id="PRO_5028091890" description="Fam-b protein" evidence="2">
    <location>
        <begin position="23"/>
        <end position="246"/>
    </location>
</feature>
<feature type="region of interest" description="Disordered" evidence="1">
    <location>
        <begin position="53"/>
        <end position="128"/>
    </location>
</feature>
<protein>
    <recommendedName>
        <fullName evidence="5">Fam-b protein</fullName>
    </recommendedName>
</protein>
<organism evidence="3 4">
    <name type="scientific">Plasmodium vinckei</name>
    <dbReference type="NCBI Taxonomy" id="5860"/>
    <lineage>
        <taxon>Eukaryota</taxon>
        <taxon>Sar</taxon>
        <taxon>Alveolata</taxon>
        <taxon>Apicomplexa</taxon>
        <taxon>Aconoidasida</taxon>
        <taxon>Haemosporida</taxon>
        <taxon>Plasmodiidae</taxon>
        <taxon>Plasmodium</taxon>
        <taxon>Plasmodium (Vinckeia)</taxon>
    </lineage>
</organism>
<dbReference type="VEuPathDB" id="PlasmoDB:PVLDE_1104550"/>
<evidence type="ECO:0000256" key="2">
    <source>
        <dbReference type="SAM" id="SignalP"/>
    </source>
</evidence>
<dbReference type="AlphaFoldDB" id="A0A6V7T870"/>
<name>A0A6V7T870_PLAVN</name>
<dbReference type="VEuPathDB" id="PlasmoDB:PVVCY_1104480"/>
<sequence length="246" mass="28913">MTKAWIVYWLSFCLFYFEVVRGKNIATKWDNLKKLNTGNNGKIQINTLVNKGMRDNNLDKRTKKSRMNKNSNKLRNTKKSNIKKNGISRHQSSNNHTFLSLKTKVKTDNDNNESINEDESNGNEETVELSTENEANNIMHNQMNILRDITEKIKKDKTVKNIGQINVIDIPSIAQEERKIDDFYEYENKTIQNIRKNKENIYKMINDDLDILLKPAQKEYMKVAKGIKDNLLHEYEEILQEELLEE</sequence>
<evidence type="ECO:0000313" key="4">
    <source>
        <dbReference type="Proteomes" id="UP000515697"/>
    </source>
</evidence>